<dbReference type="OrthoDB" id="6717290at2"/>
<sequence>MATVALHKSKSLVLKKTNLPYGLLLIFFISSALIWLVFYCLSPYWYSRSMVHQLSQNNLALAEQAIPQHLLQPYQADLMTPQSLDAQQWQGPGAKYLKQVWPKVAVQQNLHQLLLFHFNSAPPDSIKRAYSRFPSRFRLTVGNTPENTLWLEWQRESWNNWTLSKLCIYNPQPVAEVKNCLSSSR</sequence>
<evidence type="ECO:0000256" key="1">
    <source>
        <dbReference type="SAM" id="Phobius"/>
    </source>
</evidence>
<accession>A0A4Y7XFP1</accession>
<reference evidence="2 3" key="1">
    <citation type="submission" date="2019-03" db="EMBL/GenBank/DDBJ databases">
        <title>Alkanindiges illinoisensis: a potential pathogenic isolated from ascites of a gastric cancer patient with abdominal metastasis.</title>
        <authorList>
            <person name="Hu X."/>
            <person name="Yang B."/>
            <person name="Yan X."/>
            <person name="Lin L."/>
            <person name="Zhao H."/>
            <person name="Zhou F."/>
            <person name="Su B."/>
            <person name="Chen J."/>
            <person name="Rui Y."/>
            <person name="Wang Q."/>
            <person name="Zheng L."/>
        </authorList>
    </citation>
    <scope>NUCLEOTIDE SEQUENCE [LARGE SCALE GENOMIC DNA]</scope>
    <source>
        <strain evidence="2 3">NFYY 23406</strain>
    </source>
</reference>
<gene>
    <name evidence="2" type="ORF">E2B99_01150</name>
</gene>
<keyword evidence="3" id="KW-1185">Reference proteome</keyword>
<organism evidence="2 3">
    <name type="scientific">Alkanindiges illinoisensis</name>
    <dbReference type="NCBI Taxonomy" id="197183"/>
    <lineage>
        <taxon>Bacteria</taxon>
        <taxon>Pseudomonadati</taxon>
        <taxon>Pseudomonadota</taxon>
        <taxon>Gammaproteobacteria</taxon>
        <taxon>Moraxellales</taxon>
        <taxon>Moraxellaceae</taxon>
        <taxon>Alkanindiges</taxon>
    </lineage>
</organism>
<evidence type="ECO:0000313" key="2">
    <source>
        <dbReference type="EMBL" id="TEU30623.1"/>
    </source>
</evidence>
<protein>
    <submittedName>
        <fullName evidence="2">Uncharacterized protein</fullName>
    </submittedName>
</protein>
<proteinExistence type="predicted"/>
<name>A0A4Y7XFP1_9GAMM</name>
<dbReference type="Proteomes" id="UP000297834">
    <property type="component" value="Unassembled WGS sequence"/>
</dbReference>
<evidence type="ECO:0000313" key="3">
    <source>
        <dbReference type="Proteomes" id="UP000297834"/>
    </source>
</evidence>
<dbReference type="EMBL" id="SNTY01000006">
    <property type="protein sequence ID" value="TEU30623.1"/>
    <property type="molecule type" value="Genomic_DNA"/>
</dbReference>
<comment type="caution">
    <text evidence="2">The sequence shown here is derived from an EMBL/GenBank/DDBJ whole genome shotgun (WGS) entry which is preliminary data.</text>
</comment>
<keyword evidence="1" id="KW-0812">Transmembrane</keyword>
<keyword evidence="1" id="KW-1133">Transmembrane helix</keyword>
<feature type="transmembrane region" description="Helical" evidence="1">
    <location>
        <begin position="21"/>
        <end position="46"/>
    </location>
</feature>
<dbReference type="RefSeq" id="WP_134243175.1">
    <property type="nucleotide sequence ID" value="NZ_SNTY01000006.1"/>
</dbReference>
<keyword evidence="1" id="KW-0472">Membrane</keyword>
<dbReference type="AlphaFoldDB" id="A0A4Y7XFP1"/>